<dbReference type="AlphaFoldDB" id="A0A816Q333"/>
<gene>
    <name evidence="1" type="ORF">DARMORV10_C06P07290.1</name>
</gene>
<reference evidence="1" key="1">
    <citation type="submission" date="2021-01" db="EMBL/GenBank/DDBJ databases">
        <authorList>
            <consortium name="Genoscope - CEA"/>
            <person name="William W."/>
        </authorList>
    </citation>
    <scope>NUCLEOTIDE SEQUENCE</scope>
</reference>
<accession>A0A816Q333</accession>
<dbReference type="Proteomes" id="UP001295469">
    <property type="component" value="Chromosome C06"/>
</dbReference>
<proteinExistence type="predicted"/>
<protein>
    <submittedName>
        <fullName evidence="1">(rape) hypothetical protein</fullName>
    </submittedName>
</protein>
<name>A0A816Q333_BRANA</name>
<organism evidence="1">
    <name type="scientific">Brassica napus</name>
    <name type="common">Rape</name>
    <dbReference type="NCBI Taxonomy" id="3708"/>
    <lineage>
        <taxon>Eukaryota</taxon>
        <taxon>Viridiplantae</taxon>
        <taxon>Streptophyta</taxon>
        <taxon>Embryophyta</taxon>
        <taxon>Tracheophyta</taxon>
        <taxon>Spermatophyta</taxon>
        <taxon>Magnoliopsida</taxon>
        <taxon>eudicotyledons</taxon>
        <taxon>Gunneridae</taxon>
        <taxon>Pentapetalae</taxon>
        <taxon>rosids</taxon>
        <taxon>malvids</taxon>
        <taxon>Brassicales</taxon>
        <taxon>Brassicaceae</taxon>
        <taxon>Brassiceae</taxon>
        <taxon>Brassica</taxon>
    </lineage>
</organism>
<evidence type="ECO:0000313" key="1">
    <source>
        <dbReference type="EMBL" id="CAF2055437.1"/>
    </source>
</evidence>
<sequence>MLSLSSDTAVTVNGAKVPQSPDDGFNTALPGVVYESVVSPDPTNVSKEHLFRILIRDCLLIRV</sequence>
<dbReference type="EMBL" id="HG994370">
    <property type="protein sequence ID" value="CAF2055437.1"/>
    <property type="molecule type" value="Genomic_DNA"/>
</dbReference>